<keyword evidence="5" id="KW-0963">Cytoplasm</keyword>
<dbReference type="SUPFAM" id="SSF53335">
    <property type="entry name" value="S-adenosyl-L-methionine-dependent methyltransferases"/>
    <property type="match status" value="1"/>
</dbReference>
<dbReference type="CDD" id="cd02440">
    <property type="entry name" value="AdoMet_MTases"/>
    <property type="match status" value="1"/>
</dbReference>
<proteinExistence type="inferred from homology"/>
<evidence type="ECO:0000256" key="1">
    <source>
        <dbReference type="ARBA" id="ARBA00004496"/>
    </source>
</evidence>
<keyword evidence="8" id="KW-0949">S-adenosyl-L-methionine</keyword>
<reference evidence="13" key="1">
    <citation type="journal article" date="2019" name="Int. J. Syst. Evol. Microbiol.">
        <title>The Global Catalogue of Microorganisms (GCM) 10K type strain sequencing project: providing services to taxonomists for standard genome sequencing and annotation.</title>
        <authorList>
            <consortium name="The Broad Institute Genomics Platform"/>
            <consortium name="The Broad Institute Genome Sequencing Center for Infectious Disease"/>
            <person name="Wu L."/>
            <person name="Ma J."/>
        </authorList>
    </citation>
    <scope>NUCLEOTIDE SEQUENCE [LARGE SCALE GENOMIC DNA]</scope>
    <source>
        <strain evidence="13">JCM 17494</strain>
    </source>
</reference>
<accession>A0ABP7AQN9</accession>
<organism evidence="12 13">
    <name type="scientific">Lentzea roselyniae</name>
    <dbReference type="NCBI Taxonomy" id="531940"/>
    <lineage>
        <taxon>Bacteria</taxon>
        <taxon>Bacillati</taxon>
        <taxon>Actinomycetota</taxon>
        <taxon>Actinomycetes</taxon>
        <taxon>Pseudonocardiales</taxon>
        <taxon>Pseudonocardiaceae</taxon>
        <taxon>Lentzea</taxon>
    </lineage>
</organism>
<evidence type="ECO:0000256" key="6">
    <source>
        <dbReference type="ARBA" id="ARBA00022603"/>
    </source>
</evidence>
<dbReference type="InterPro" id="IPR029063">
    <property type="entry name" value="SAM-dependent_MTases_sf"/>
</dbReference>
<dbReference type="EC" id="2.1.1.77" evidence="3"/>
<evidence type="ECO:0000256" key="2">
    <source>
        <dbReference type="ARBA" id="ARBA00005369"/>
    </source>
</evidence>
<evidence type="ECO:0000256" key="3">
    <source>
        <dbReference type="ARBA" id="ARBA00011890"/>
    </source>
</evidence>
<dbReference type="Gene3D" id="3.40.50.150">
    <property type="entry name" value="Vaccinia Virus protein VP39"/>
    <property type="match status" value="1"/>
</dbReference>
<evidence type="ECO:0000256" key="10">
    <source>
        <dbReference type="ARBA" id="ARBA00031323"/>
    </source>
</evidence>
<keyword evidence="13" id="KW-1185">Reference proteome</keyword>
<dbReference type="InterPro" id="IPR000682">
    <property type="entry name" value="PCMT"/>
</dbReference>
<dbReference type="GO" id="GO:0008168">
    <property type="term" value="F:methyltransferase activity"/>
    <property type="evidence" value="ECO:0007669"/>
    <property type="project" value="UniProtKB-KW"/>
</dbReference>
<evidence type="ECO:0000256" key="8">
    <source>
        <dbReference type="ARBA" id="ARBA00022691"/>
    </source>
</evidence>
<dbReference type="EMBL" id="BAABBE010000006">
    <property type="protein sequence ID" value="GAA3638373.1"/>
    <property type="molecule type" value="Genomic_DNA"/>
</dbReference>
<dbReference type="GO" id="GO:0032259">
    <property type="term" value="P:methylation"/>
    <property type="evidence" value="ECO:0007669"/>
    <property type="project" value="UniProtKB-KW"/>
</dbReference>
<dbReference type="PANTHER" id="PTHR11579">
    <property type="entry name" value="PROTEIN-L-ISOASPARTATE O-METHYLTRANSFERASE"/>
    <property type="match status" value="1"/>
</dbReference>
<evidence type="ECO:0000256" key="9">
    <source>
        <dbReference type="ARBA" id="ARBA00030757"/>
    </source>
</evidence>
<keyword evidence="7" id="KW-0808">Transferase</keyword>
<comment type="caution">
    <text evidence="12">The sequence shown here is derived from an EMBL/GenBank/DDBJ whole genome shotgun (WGS) entry which is preliminary data.</text>
</comment>
<sequence length="358" mass="39223">MGDMNDAGALRTELADHLLGDGVLRDSKWLKAFREVPRHEFLPRFYRQLHSGDWEPVTAKHPDWLKLVYADRVWVTQFNGDDTVTGGTPTCSSSMPTIMAIMLEALDVHRGQSVLEVGTGTGYNAALLCHVVGAENVTTIDVDPSISRRAQERLHHNGFYPTCVAGDGALGHPERAPYDRLLATCSVSTIPPAWLEQVRPGGLVVTTLHRPIGAGLVKIVSNGDGTGEGRVLVEDGRFMPLRAHAHPPTHAGSGAFERRATTLPLNTVVDPASPFEFFAGIALPGVVAGQDWLAHPDGSWLHHHGTHVDQGGPRHLWDIAEQAVVEWHDLGRPRRHQFGITVGRDGQFLTLDDLRWQL</sequence>
<dbReference type="PANTHER" id="PTHR11579:SF0">
    <property type="entry name" value="PROTEIN-L-ISOASPARTATE(D-ASPARTATE) O-METHYLTRANSFERASE"/>
    <property type="match status" value="1"/>
</dbReference>
<evidence type="ECO:0000256" key="5">
    <source>
        <dbReference type="ARBA" id="ARBA00022490"/>
    </source>
</evidence>
<protein>
    <recommendedName>
        <fullName evidence="4">Protein-L-isoaspartate O-methyltransferase</fullName>
        <ecNumber evidence="3">2.1.1.77</ecNumber>
    </recommendedName>
    <alternativeName>
        <fullName evidence="11">L-isoaspartyl protein carboxyl methyltransferase</fullName>
    </alternativeName>
    <alternativeName>
        <fullName evidence="9">Protein L-isoaspartyl methyltransferase</fullName>
    </alternativeName>
    <alternativeName>
        <fullName evidence="10">Protein-beta-aspartate methyltransferase</fullName>
    </alternativeName>
</protein>
<evidence type="ECO:0000256" key="4">
    <source>
        <dbReference type="ARBA" id="ARBA00013346"/>
    </source>
</evidence>
<dbReference type="Pfam" id="PF01135">
    <property type="entry name" value="PCMT"/>
    <property type="match status" value="1"/>
</dbReference>
<gene>
    <name evidence="12" type="ORF">GCM10022267_26090</name>
</gene>
<comment type="subcellular location">
    <subcellularLocation>
        <location evidence="1">Cytoplasm</location>
    </subcellularLocation>
</comment>
<evidence type="ECO:0000256" key="7">
    <source>
        <dbReference type="ARBA" id="ARBA00022679"/>
    </source>
</evidence>
<evidence type="ECO:0000313" key="13">
    <source>
        <dbReference type="Proteomes" id="UP001500711"/>
    </source>
</evidence>
<name>A0ABP7AQN9_9PSEU</name>
<evidence type="ECO:0000313" key="12">
    <source>
        <dbReference type="EMBL" id="GAA3638373.1"/>
    </source>
</evidence>
<comment type="similarity">
    <text evidence="2">Belongs to the methyltransferase superfamily. L-isoaspartyl/D-aspartyl protein methyltransferase family.</text>
</comment>
<keyword evidence="6 12" id="KW-0489">Methyltransferase</keyword>
<evidence type="ECO:0000256" key="11">
    <source>
        <dbReference type="ARBA" id="ARBA00031350"/>
    </source>
</evidence>
<dbReference type="Proteomes" id="UP001500711">
    <property type="component" value="Unassembled WGS sequence"/>
</dbReference>